<gene>
    <name evidence="1" type="ORF">MuYL_2525</name>
</gene>
<dbReference type="Proteomes" id="UP000215002">
    <property type="component" value="Chromosome"/>
</dbReference>
<evidence type="ECO:0000313" key="1">
    <source>
        <dbReference type="EMBL" id="ASU34412.1"/>
    </source>
</evidence>
<evidence type="ECO:0008006" key="3">
    <source>
        <dbReference type="Google" id="ProtNLM"/>
    </source>
</evidence>
<proteinExistence type="predicted"/>
<sequence length="145" mass="16094">MIYSPDKPLRTAYITALQIATGVGVFPDLVPKNIQTPTSYILLTSQTKTRIAVAKPTASSNLSDNFGWLSSIVFDIQYFSPSGFSNPGAVDDIEQQIINVAETVEVPGWAIKSRVQVQSIPLPVNTPTNYINRRVLTYQHWIEKL</sequence>
<evidence type="ECO:0000313" key="2">
    <source>
        <dbReference type="Proteomes" id="UP000215002"/>
    </source>
</evidence>
<organism evidence="1 2">
    <name type="scientific">Mucilaginibacter xinganensis</name>
    <dbReference type="NCBI Taxonomy" id="1234841"/>
    <lineage>
        <taxon>Bacteria</taxon>
        <taxon>Pseudomonadati</taxon>
        <taxon>Bacteroidota</taxon>
        <taxon>Sphingobacteriia</taxon>
        <taxon>Sphingobacteriales</taxon>
        <taxon>Sphingobacteriaceae</taxon>
        <taxon>Mucilaginibacter</taxon>
    </lineage>
</organism>
<dbReference type="EMBL" id="CP022743">
    <property type="protein sequence ID" value="ASU34412.1"/>
    <property type="molecule type" value="Genomic_DNA"/>
</dbReference>
<accession>A0A223NX23</accession>
<dbReference type="RefSeq" id="WP_094570772.1">
    <property type="nucleotide sequence ID" value="NZ_CP022743.1"/>
</dbReference>
<protein>
    <recommendedName>
        <fullName evidence="3">DUF3168 domain-containing protein</fullName>
    </recommendedName>
</protein>
<keyword evidence="2" id="KW-1185">Reference proteome</keyword>
<dbReference type="KEGG" id="muc:MuYL_2525"/>
<dbReference type="AlphaFoldDB" id="A0A223NX23"/>
<reference evidence="1 2" key="1">
    <citation type="submission" date="2017-08" db="EMBL/GenBank/DDBJ databases">
        <title>Complete genome sequence of Mucilaginibacter sp. strain BJC16-A31.</title>
        <authorList>
            <consortium name="Henan University of Science and Technology"/>
            <person name="You X."/>
        </authorList>
    </citation>
    <scope>NUCLEOTIDE SEQUENCE [LARGE SCALE GENOMIC DNA]</scope>
    <source>
        <strain evidence="1 2">BJC16-A31</strain>
    </source>
</reference>
<name>A0A223NX23_9SPHI</name>